<feature type="region of interest" description="Disordered" evidence="1">
    <location>
        <begin position="67"/>
        <end position="88"/>
    </location>
</feature>
<sequence length="142" mass="14972">MSNSAGKLRNKQVSEVNCEVDGGHLTMPESNISVRVTGPLEDETPQTPTADPKLKSFLELTEAVSPVPLTDESDTEITTESDNLTTTDVKNTTNTSVIIEHSDGSLSSAVIFGIIAGVLVGVGILSAIIIITVKKMSGRYSP</sequence>
<evidence type="ECO:0008006" key="5">
    <source>
        <dbReference type="Google" id="ProtNLM"/>
    </source>
</evidence>
<dbReference type="Proteomes" id="UP001066276">
    <property type="component" value="Chromosome 6"/>
</dbReference>
<keyword evidence="4" id="KW-1185">Reference proteome</keyword>
<evidence type="ECO:0000313" key="3">
    <source>
        <dbReference type="EMBL" id="KAJ1144291.1"/>
    </source>
</evidence>
<keyword evidence="2" id="KW-0472">Membrane</keyword>
<protein>
    <recommendedName>
        <fullName evidence="5">Podoplanin</fullName>
    </recommendedName>
</protein>
<proteinExistence type="predicted"/>
<name>A0AAV7QUS8_PLEWA</name>
<feature type="transmembrane region" description="Helical" evidence="2">
    <location>
        <begin position="110"/>
        <end position="133"/>
    </location>
</feature>
<evidence type="ECO:0000313" key="4">
    <source>
        <dbReference type="Proteomes" id="UP001066276"/>
    </source>
</evidence>
<gene>
    <name evidence="3" type="ORF">NDU88_010591</name>
</gene>
<keyword evidence="2" id="KW-1133">Transmembrane helix</keyword>
<evidence type="ECO:0000256" key="2">
    <source>
        <dbReference type="SAM" id="Phobius"/>
    </source>
</evidence>
<keyword evidence="2" id="KW-0812">Transmembrane</keyword>
<accession>A0AAV7QUS8</accession>
<comment type="caution">
    <text evidence="3">The sequence shown here is derived from an EMBL/GenBank/DDBJ whole genome shotgun (WGS) entry which is preliminary data.</text>
</comment>
<reference evidence="3" key="1">
    <citation type="journal article" date="2022" name="bioRxiv">
        <title>Sequencing and chromosome-scale assembly of the giantPleurodeles waltlgenome.</title>
        <authorList>
            <person name="Brown T."/>
            <person name="Elewa A."/>
            <person name="Iarovenko S."/>
            <person name="Subramanian E."/>
            <person name="Araus A.J."/>
            <person name="Petzold A."/>
            <person name="Susuki M."/>
            <person name="Suzuki K.-i.T."/>
            <person name="Hayashi T."/>
            <person name="Toyoda A."/>
            <person name="Oliveira C."/>
            <person name="Osipova E."/>
            <person name="Leigh N.D."/>
            <person name="Simon A."/>
            <person name="Yun M.H."/>
        </authorList>
    </citation>
    <scope>NUCLEOTIDE SEQUENCE</scope>
    <source>
        <strain evidence="3">20211129_DDA</strain>
        <tissue evidence="3">Liver</tissue>
    </source>
</reference>
<evidence type="ECO:0000256" key="1">
    <source>
        <dbReference type="SAM" id="MobiDB-lite"/>
    </source>
</evidence>
<dbReference type="Pfam" id="PF05808">
    <property type="entry name" value="Podoplanin"/>
    <property type="match status" value="1"/>
</dbReference>
<dbReference type="EMBL" id="JANPWB010000010">
    <property type="protein sequence ID" value="KAJ1144291.1"/>
    <property type="molecule type" value="Genomic_DNA"/>
</dbReference>
<organism evidence="3 4">
    <name type="scientific">Pleurodeles waltl</name>
    <name type="common">Iberian ribbed newt</name>
    <dbReference type="NCBI Taxonomy" id="8319"/>
    <lineage>
        <taxon>Eukaryota</taxon>
        <taxon>Metazoa</taxon>
        <taxon>Chordata</taxon>
        <taxon>Craniata</taxon>
        <taxon>Vertebrata</taxon>
        <taxon>Euteleostomi</taxon>
        <taxon>Amphibia</taxon>
        <taxon>Batrachia</taxon>
        <taxon>Caudata</taxon>
        <taxon>Salamandroidea</taxon>
        <taxon>Salamandridae</taxon>
        <taxon>Pleurodelinae</taxon>
        <taxon>Pleurodeles</taxon>
    </lineage>
</organism>
<dbReference type="AlphaFoldDB" id="A0AAV7QUS8"/>